<dbReference type="InterPro" id="IPR000009">
    <property type="entry name" value="PP2A_PR55"/>
</dbReference>
<protein>
    <recommendedName>
        <fullName evidence="5">Serine/threonine-protein phosphatase 2A 55 kDa regulatory subunit B</fullName>
    </recommendedName>
</protein>
<dbReference type="InterPro" id="IPR015943">
    <property type="entry name" value="WD40/YVTN_repeat-like_dom_sf"/>
</dbReference>
<dbReference type="InterPro" id="IPR001680">
    <property type="entry name" value="WD40_rpt"/>
</dbReference>
<dbReference type="PRINTS" id="PR00600">
    <property type="entry name" value="PP2APR55"/>
</dbReference>
<reference evidence="6 7" key="1">
    <citation type="journal article" date="2016" name="DNA Res.">
        <title>The draft genome of MD-2 pineapple using hybrid error correction of long reads.</title>
        <authorList>
            <person name="Redwan R.M."/>
            <person name="Saidin A."/>
            <person name="Kumar S.V."/>
        </authorList>
    </citation>
    <scope>NUCLEOTIDE SEQUENCE [LARGE SCALE GENOMIC DNA]</scope>
    <source>
        <strain evidence="7">cv. MD2</strain>
        <tissue evidence="6">Leaf</tissue>
    </source>
</reference>
<keyword evidence="2 5" id="KW-0853">WD repeat</keyword>
<dbReference type="GO" id="GO:0000159">
    <property type="term" value="C:protein phosphatase type 2A complex"/>
    <property type="evidence" value="ECO:0007669"/>
    <property type="project" value="UniProtKB-UniRule"/>
</dbReference>
<name>A0A199UL17_ANACO</name>
<dbReference type="PIRSF" id="PIRSF037309">
    <property type="entry name" value="PP2A_PR55"/>
    <property type="match status" value="1"/>
</dbReference>
<evidence type="ECO:0000313" key="6">
    <source>
        <dbReference type="EMBL" id="OAY65270.1"/>
    </source>
</evidence>
<evidence type="ECO:0000256" key="5">
    <source>
        <dbReference type="RuleBase" id="RU331113"/>
    </source>
</evidence>
<dbReference type="InterPro" id="IPR036322">
    <property type="entry name" value="WD40_repeat_dom_sf"/>
</dbReference>
<sequence>MNLDSSQASANGSYTGCNTPSPRACLPNGGCSERPCGYSSGDILFPLGGFPSLRLPVVVATQETSLVAKCRRVYAHAHDYHINSISNNSDAETFISADDLRINLWNLEVSDQSFNIVDVKPANMEDLTGICSDATVYYTLEVITSAEFHPIHCNTLAYSSSKGSIRLIDLRQSALCDNHSQQFEEHDAPGSRSFFTEIIASISDIKFSRDGRHILSRDYMTLKLCDLYENDSIFDKFECCLSGDGLRVATGSYSNVFRVFGCVPGSNEATTLEASKNPMRKQVQNPSRPARSLSNLTRAVRRGTDSAAVDANGNSHDFSMKLLHLAWHPTENSIACAAANSLYMYYA</sequence>
<dbReference type="InterPro" id="IPR018067">
    <property type="entry name" value="PP2A_PR55_CS"/>
</dbReference>
<organism evidence="6 7">
    <name type="scientific">Ananas comosus</name>
    <name type="common">Pineapple</name>
    <name type="synonym">Ananas ananas</name>
    <dbReference type="NCBI Taxonomy" id="4615"/>
    <lineage>
        <taxon>Eukaryota</taxon>
        <taxon>Viridiplantae</taxon>
        <taxon>Streptophyta</taxon>
        <taxon>Embryophyta</taxon>
        <taxon>Tracheophyta</taxon>
        <taxon>Spermatophyta</taxon>
        <taxon>Magnoliopsida</taxon>
        <taxon>Liliopsida</taxon>
        <taxon>Poales</taxon>
        <taxon>Bromeliaceae</taxon>
        <taxon>Bromelioideae</taxon>
        <taxon>Ananas</taxon>
    </lineage>
</organism>
<dbReference type="PANTHER" id="PTHR11871">
    <property type="entry name" value="PROTEIN PHOSPHATASE PP2A REGULATORY SUBUNIT B"/>
    <property type="match status" value="1"/>
</dbReference>
<evidence type="ECO:0000256" key="4">
    <source>
        <dbReference type="ARBA" id="ARBA00034298"/>
    </source>
</evidence>
<dbReference type="PROSITE" id="PS01025">
    <property type="entry name" value="PR55_2"/>
    <property type="match status" value="1"/>
</dbReference>
<dbReference type="Gene3D" id="2.130.10.10">
    <property type="entry name" value="YVTN repeat-like/Quinoprotein amine dehydrogenase"/>
    <property type="match status" value="1"/>
</dbReference>
<comment type="caution">
    <text evidence="6">The sequence shown here is derived from an EMBL/GenBank/DDBJ whole genome shotgun (WGS) entry which is preliminary data.</text>
</comment>
<evidence type="ECO:0000256" key="3">
    <source>
        <dbReference type="ARBA" id="ARBA00022737"/>
    </source>
</evidence>
<evidence type="ECO:0000256" key="1">
    <source>
        <dbReference type="ARBA" id="ARBA00008259"/>
    </source>
</evidence>
<dbReference type="Proteomes" id="UP000092600">
    <property type="component" value="Unassembled WGS sequence"/>
</dbReference>
<dbReference type="STRING" id="4615.A0A199UL17"/>
<evidence type="ECO:0000313" key="7">
    <source>
        <dbReference type="Proteomes" id="UP000092600"/>
    </source>
</evidence>
<accession>A0A199UL17</accession>
<dbReference type="AlphaFoldDB" id="A0A199UL17"/>
<evidence type="ECO:0000256" key="2">
    <source>
        <dbReference type="ARBA" id="ARBA00022574"/>
    </source>
</evidence>
<dbReference type="Pfam" id="PF00400">
    <property type="entry name" value="WD40"/>
    <property type="match status" value="1"/>
</dbReference>
<comment type="function">
    <text evidence="4">The B regulatory subunit may modulate substrate selectivity and catalytic activity, and may also direct the localization of the catalytic enzyme to a particular subcellular compartment.</text>
</comment>
<dbReference type="GO" id="GO:0019888">
    <property type="term" value="F:protein phosphatase regulator activity"/>
    <property type="evidence" value="ECO:0007669"/>
    <property type="project" value="InterPro"/>
</dbReference>
<comment type="similarity">
    <text evidence="1 5">Belongs to the phosphatase 2A regulatory subunit B family.</text>
</comment>
<dbReference type="EMBL" id="LSRQ01007068">
    <property type="protein sequence ID" value="OAY65270.1"/>
    <property type="molecule type" value="Genomic_DNA"/>
</dbReference>
<gene>
    <name evidence="6" type="ORF">ACMD2_25303</name>
</gene>
<dbReference type="SUPFAM" id="SSF50978">
    <property type="entry name" value="WD40 repeat-like"/>
    <property type="match status" value="1"/>
</dbReference>
<dbReference type="SMART" id="SM00320">
    <property type="entry name" value="WD40"/>
    <property type="match status" value="3"/>
</dbReference>
<keyword evidence="3 5" id="KW-0677">Repeat</keyword>
<proteinExistence type="inferred from homology"/>